<dbReference type="AlphaFoldDB" id="A0A8H9LAJ8"/>
<comment type="caution">
    <text evidence="1">The sequence shown here is derived from an EMBL/GenBank/DDBJ whole genome shotgun (WGS) entry which is preliminary data.</text>
</comment>
<keyword evidence="2" id="KW-1185">Reference proteome</keyword>
<dbReference type="EMBL" id="BMQG01000030">
    <property type="protein sequence ID" value="GGM59586.1"/>
    <property type="molecule type" value="Genomic_DNA"/>
</dbReference>
<gene>
    <name evidence="1" type="ORF">GCM10008956_39060</name>
</gene>
<name>A0A8H9LAJ8_9DEIO</name>
<sequence>MLLLPPARFQDLRAAIRREDAARRYWAMVETDEFGVKAEWVGKGKPPKSDWKYDASVRQAYMDQLRTEAGLAGPTPDQQDPITLGNQEWAALRQRRRQRAGLG</sequence>
<dbReference type="RefSeq" id="WP_189062872.1">
    <property type="nucleotide sequence ID" value="NZ_BMQG01000030.1"/>
</dbReference>
<accession>A0A8H9LAJ8</accession>
<organism evidence="1 2">
    <name type="scientific">Deinococcus arenae</name>
    <dbReference type="NCBI Taxonomy" id="1452751"/>
    <lineage>
        <taxon>Bacteria</taxon>
        <taxon>Thermotogati</taxon>
        <taxon>Deinococcota</taxon>
        <taxon>Deinococci</taxon>
        <taxon>Deinococcales</taxon>
        <taxon>Deinococcaceae</taxon>
        <taxon>Deinococcus</taxon>
    </lineage>
</organism>
<evidence type="ECO:0000313" key="1">
    <source>
        <dbReference type="EMBL" id="GGM59586.1"/>
    </source>
</evidence>
<protein>
    <submittedName>
        <fullName evidence="1">Uncharacterized protein</fullName>
    </submittedName>
</protein>
<evidence type="ECO:0000313" key="2">
    <source>
        <dbReference type="Proteomes" id="UP000600547"/>
    </source>
</evidence>
<dbReference type="Proteomes" id="UP000600547">
    <property type="component" value="Unassembled WGS sequence"/>
</dbReference>
<proteinExistence type="predicted"/>
<reference evidence="2" key="1">
    <citation type="journal article" date="2019" name="Int. J. Syst. Evol. Microbiol.">
        <title>The Global Catalogue of Microorganisms (GCM) 10K type strain sequencing project: providing services to taxonomists for standard genome sequencing and annotation.</title>
        <authorList>
            <consortium name="The Broad Institute Genomics Platform"/>
            <consortium name="The Broad Institute Genome Sequencing Center for Infectious Disease"/>
            <person name="Wu L."/>
            <person name="Ma J."/>
        </authorList>
    </citation>
    <scope>NUCLEOTIDE SEQUENCE [LARGE SCALE GENOMIC DNA]</scope>
    <source>
        <strain evidence="2">JCM 31047</strain>
    </source>
</reference>